<evidence type="ECO:0000313" key="3">
    <source>
        <dbReference type="Proteomes" id="UP000831113"/>
    </source>
</evidence>
<feature type="domain" description="Serine/threonine specific protein phosphatases" evidence="1">
    <location>
        <begin position="64"/>
        <end position="69"/>
    </location>
</feature>
<dbReference type="InterPro" id="IPR006186">
    <property type="entry name" value="Ser/Thr-sp_prot-phosphatase"/>
</dbReference>
<dbReference type="Gene3D" id="3.60.21.10">
    <property type="match status" value="1"/>
</dbReference>
<dbReference type="EMBL" id="CP094669">
    <property type="protein sequence ID" value="UOG73559.1"/>
    <property type="molecule type" value="Genomic_DNA"/>
</dbReference>
<sequence>MNLFIIGDVHGCFHTFEKLLQYWQPDKELLVQAGDLIDRGNFAPECINLAIELEERFPGRTVFLKGNHEASMLQHFGPRGPFPPWLEWGGRFTVQQYAGRPTLLTAHLAWLARRPLLWENAYLLISHAGIADTPDPLSETHPDGILWRRGPLLNVGKRQVIGHTPTPYGEPTYDAEANVFNIDTGAYLGQCLTGIRVSHAGELLDEFLIPTVSIDIN</sequence>
<dbReference type="RefSeq" id="WP_243796142.1">
    <property type="nucleotide sequence ID" value="NZ_CP094669.1"/>
</dbReference>
<dbReference type="InterPro" id="IPR029052">
    <property type="entry name" value="Metallo-depent_PP-like"/>
</dbReference>
<gene>
    <name evidence="2" type="ORF">MTX78_15675</name>
</gene>
<keyword evidence="3" id="KW-1185">Reference proteome</keyword>
<dbReference type="PANTHER" id="PTHR42850">
    <property type="entry name" value="METALLOPHOSPHOESTERASE"/>
    <property type="match status" value="1"/>
</dbReference>
<dbReference type="InterPro" id="IPR050126">
    <property type="entry name" value="Ap4A_hydrolase"/>
</dbReference>
<reference evidence="2 3" key="1">
    <citation type="submission" date="2022-03" db="EMBL/GenBank/DDBJ databases">
        <title>Hymenobactersp. isolated from the air.</title>
        <authorList>
            <person name="Won M."/>
            <person name="Kwon S.-W."/>
        </authorList>
    </citation>
    <scope>NUCLEOTIDE SEQUENCE [LARGE SCALE GENOMIC DNA]</scope>
    <source>
        <strain evidence="2 3">KACC 21982</strain>
    </source>
</reference>
<protein>
    <submittedName>
        <fullName evidence="2">Metallophosphoesterase</fullName>
    </submittedName>
</protein>
<evidence type="ECO:0000259" key="1">
    <source>
        <dbReference type="PROSITE" id="PS00125"/>
    </source>
</evidence>
<name>A0ABY4CX37_9BACT</name>
<dbReference type="SUPFAM" id="SSF56300">
    <property type="entry name" value="Metallo-dependent phosphatases"/>
    <property type="match status" value="1"/>
</dbReference>
<dbReference type="InterPro" id="IPR004843">
    <property type="entry name" value="Calcineurin-like_PHP"/>
</dbReference>
<organism evidence="2 3">
    <name type="scientific">Hymenobacter tibetensis</name>
    <dbReference type="NCBI Taxonomy" id="497967"/>
    <lineage>
        <taxon>Bacteria</taxon>
        <taxon>Pseudomonadati</taxon>
        <taxon>Bacteroidota</taxon>
        <taxon>Cytophagia</taxon>
        <taxon>Cytophagales</taxon>
        <taxon>Hymenobacteraceae</taxon>
        <taxon>Hymenobacter</taxon>
    </lineage>
</organism>
<dbReference type="PROSITE" id="PS00125">
    <property type="entry name" value="SER_THR_PHOSPHATASE"/>
    <property type="match status" value="1"/>
</dbReference>
<accession>A0ABY4CX37</accession>
<dbReference type="Proteomes" id="UP000831113">
    <property type="component" value="Chromosome"/>
</dbReference>
<proteinExistence type="predicted"/>
<dbReference type="PANTHER" id="PTHR42850:SF4">
    <property type="entry name" value="ZINC-DEPENDENT ENDOPOLYPHOSPHATASE"/>
    <property type="match status" value="1"/>
</dbReference>
<evidence type="ECO:0000313" key="2">
    <source>
        <dbReference type="EMBL" id="UOG73559.1"/>
    </source>
</evidence>
<dbReference type="Pfam" id="PF00149">
    <property type="entry name" value="Metallophos"/>
    <property type="match status" value="1"/>
</dbReference>